<dbReference type="AlphaFoldDB" id="A0A1C7M365"/>
<name>A0A1C7M365_GRIFR</name>
<reference evidence="2 3" key="1">
    <citation type="submission" date="2016-03" db="EMBL/GenBank/DDBJ databases">
        <title>Whole genome sequencing of Grifola frondosa 9006-11.</title>
        <authorList>
            <person name="Min B."/>
            <person name="Park H."/>
            <person name="Kim J.-G."/>
            <person name="Cho H."/>
            <person name="Oh Y.-L."/>
            <person name="Kong W.-S."/>
            <person name="Choi I.-G."/>
        </authorList>
    </citation>
    <scope>NUCLEOTIDE SEQUENCE [LARGE SCALE GENOMIC DNA]</scope>
    <source>
        <strain evidence="2 3">9006-11</strain>
    </source>
</reference>
<dbReference type="OrthoDB" id="5598852at2759"/>
<feature type="domain" description="Aminoglycoside phosphotransferase" evidence="1">
    <location>
        <begin position="12"/>
        <end position="72"/>
    </location>
</feature>
<dbReference type="PANTHER" id="PTHR21310:SF15">
    <property type="entry name" value="AMINOGLYCOSIDE PHOSPHOTRANSFERASE DOMAIN-CONTAINING PROTEIN"/>
    <property type="match status" value="1"/>
</dbReference>
<dbReference type="Gene3D" id="3.90.1200.10">
    <property type="match status" value="1"/>
</dbReference>
<protein>
    <recommendedName>
        <fullName evidence="1">Aminoglycoside phosphotransferase domain-containing protein</fullName>
    </recommendedName>
</protein>
<accession>A0A1C7M365</accession>
<gene>
    <name evidence="2" type="ORF">A0H81_08976</name>
</gene>
<dbReference type="InterPro" id="IPR011009">
    <property type="entry name" value="Kinase-like_dom_sf"/>
</dbReference>
<keyword evidence="3" id="KW-1185">Reference proteome</keyword>
<comment type="caution">
    <text evidence="2">The sequence shown here is derived from an EMBL/GenBank/DDBJ whole genome shotgun (WGS) entry which is preliminary data.</text>
</comment>
<evidence type="ECO:0000313" key="3">
    <source>
        <dbReference type="Proteomes" id="UP000092993"/>
    </source>
</evidence>
<dbReference type="SUPFAM" id="SSF56112">
    <property type="entry name" value="Protein kinase-like (PK-like)"/>
    <property type="match status" value="1"/>
</dbReference>
<dbReference type="InterPro" id="IPR002575">
    <property type="entry name" value="Aminoglycoside_PTrfase"/>
</dbReference>
<dbReference type="PANTHER" id="PTHR21310">
    <property type="entry name" value="AMINOGLYCOSIDE PHOSPHOTRANSFERASE-RELATED-RELATED"/>
    <property type="match status" value="1"/>
</dbReference>
<proteinExistence type="predicted"/>
<dbReference type="Pfam" id="PF01636">
    <property type="entry name" value="APH"/>
    <property type="match status" value="1"/>
</dbReference>
<dbReference type="InterPro" id="IPR051678">
    <property type="entry name" value="AGP_Transferase"/>
</dbReference>
<sequence>MLRLVSTEASMESVLPRNAAIRLTHGGLLLKNIIVNGSTITGIIDWEMDGFYPAYWEYCHMHDLVWRTPGWDCVLALQLPNWS</sequence>
<organism evidence="2 3">
    <name type="scientific">Grifola frondosa</name>
    <name type="common">Maitake</name>
    <name type="synonym">Polyporus frondosus</name>
    <dbReference type="NCBI Taxonomy" id="5627"/>
    <lineage>
        <taxon>Eukaryota</taxon>
        <taxon>Fungi</taxon>
        <taxon>Dikarya</taxon>
        <taxon>Basidiomycota</taxon>
        <taxon>Agaricomycotina</taxon>
        <taxon>Agaricomycetes</taxon>
        <taxon>Polyporales</taxon>
        <taxon>Grifolaceae</taxon>
        <taxon>Grifola</taxon>
    </lineage>
</organism>
<dbReference type="EMBL" id="LUGG01000011">
    <property type="protein sequence ID" value="OBZ71380.1"/>
    <property type="molecule type" value="Genomic_DNA"/>
</dbReference>
<evidence type="ECO:0000259" key="1">
    <source>
        <dbReference type="Pfam" id="PF01636"/>
    </source>
</evidence>
<dbReference type="Proteomes" id="UP000092993">
    <property type="component" value="Unassembled WGS sequence"/>
</dbReference>
<evidence type="ECO:0000313" key="2">
    <source>
        <dbReference type="EMBL" id="OBZ71380.1"/>
    </source>
</evidence>